<evidence type="ECO:0000313" key="6">
    <source>
        <dbReference type="EnsemblPlants" id="Zm00001eb417570_P001"/>
    </source>
</evidence>
<feature type="compositionally biased region" description="Basic residues" evidence="4">
    <location>
        <begin position="167"/>
        <end position="183"/>
    </location>
</feature>
<proteinExistence type="inferred from homology"/>
<dbReference type="GO" id="GO:0043565">
    <property type="term" value="F:sequence-specific DNA binding"/>
    <property type="evidence" value="ECO:0000318"/>
    <property type="project" value="GO_Central"/>
</dbReference>
<feature type="region of interest" description="Disordered" evidence="4">
    <location>
        <begin position="143"/>
        <end position="193"/>
    </location>
</feature>
<feature type="compositionally biased region" description="Low complexity" evidence="4">
    <location>
        <begin position="91"/>
        <end position="104"/>
    </location>
</feature>
<dbReference type="InterPro" id="IPR052610">
    <property type="entry name" value="bHLH_transcription_regulator"/>
</dbReference>
<dbReference type="Gramene" id="Zm00001eb417570_T001">
    <property type="protein sequence ID" value="Zm00001eb417570_P001"/>
    <property type="gene ID" value="Zm00001eb417570"/>
</dbReference>
<dbReference type="GO" id="GO:0005634">
    <property type="term" value="C:nucleus"/>
    <property type="evidence" value="ECO:0000318"/>
    <property type="project" value="GO_Central"/>
</dbReference>
<dbReference type="PANTHER" id="PTHR45959:SF53">
    <property type="entry name" value="BHLH DOMAIN-CONTAINING PROTEIN"/>
    <property type="match status" value="1"/>
</dbReference>
<dbReference type="OrthoDB" id="690068at2759"/>
<protein>
    <recommendedName>
        <fullName evidence="5">BHLH domain-containing protein</fullName>
    </recommendedName>
</protein>
<dbReference type="KEGG" id="zma:103641360"/>
<dbReference type="GO" id="GO:0006355">
    <property type="term" value="P:regulation of DNA-templated transcription"/>
    <property type="evidence" value="ECO:0000318"/>
    <property type="project" value="GO_Central"/>
</dbReference>
<dbReference type="RefSeq" id="XP_020401639.1">
    <property type="nucleotide sequence ID" value="XM_020546050.2"/>
</dbReference>
<evidence type="ECO:0000259" key="5">
    <source>
        <dbReference type="PROSITE" id="PS50888"/>
    </source>
</evidence>
<dbReference type="SMART" id="SM00353">
    <property type="entry name" value="HLH"/>
    <property type="match status" value="1"/>
</dbReference>
<dbReference type="Pfam" id="PF00010">
    <property type="entry name" value="HLH"/>
    <property type="match status" value="1"/>
</dbReference>
<dbReference type="GO" id="GO:0003700">
    <property type="term" value="F:DNA-binding transcription factor activity"/>
    <property type="evidence" value="ECO:0000318"/>
    <property type="project" value="GO_Central"/>
</dbReference>
<sequence>MEAANNMEDTSLLMEWAMDTLLQEEEEPAALYDSCGEAVAVFPSLQGLRDASHAAEMVRELMAAVETDDAANSWTTSGSGGEVTDGGSSGATDPAAPAAAEAADFYGGSGPPHSPNSFPSGKTNTSLPTVRVSWNFVTGSAAAQPRSDGVLEEGAVPIRRVPPELAHRRRSPPPPPRRAHHPTRGMGAASCTPEHIVAERKRREKINNRLIELSTVIPGLKKMDKATILSDAAKYVKELQQRLKALEEAAAAAAGSSRTKAPTTTDENGGSRSPTSASSSSGSPALPEIEARFSERSAMVRIHCGGGKGVAAAALAVVEGLGLTVVHANVMPFSICTIIITITAELEEGSLSLTTEQIVGKLKSALSHSNQQ</sequence>
<dbReference type="PROSITE" id="PS50888">
    <property type="entry name" value="BHLH"/>
    <property type="match status" value="1"/>
</dbReference>
<feature type="domain" description="BHLH" evidence="5">
    <location>
        <begin position="190"/>
        <end position="239"/>
    </location>
</feature>
<evidence type="ECO:0000256" key="3">
    <source>
        <dbReference type="ARBA" id="ARBA00023163"/>
    </source>
</evidence>
<feature type="region of interest" description="Disordered" evidence="4">
    <location>
        <begin position="68"/>
        <end position="124"/>
    </location>
</feature>
<dbReference type="InParanoid" id="A0A804RJA0"/>
<feature type="compositionally biased region" description="Low complexity" evidence="4">
    <location>
        <begin position="270"/>
        <end position="283"/>
    </location>
</feature>
<feature type="compositionally biased region" description="Gly residues" evidence="4">
    <location>
        <begin position="78"/>
        <end position="89"/>
    </location>
</feature>
<feature type="region of interest" description="Disordered" evidence="4">
    <location>
        <begin position="251"/>
        <end position="286"/>
    </location>
</feature>
<keyword evidence="2" id="KW-0805">Transcription regulation</keyword>
<accession>A0A804RJA0</accession>
<evidence type="ECO:0000256" key="4">
    <source>
        <dbReference type="SAM" id="MobiDB-lite"/>
    </source>
</evidence>
<dbReference type="EnsemblPlants" id="Zm00001eb417570_T001">
    <property type="protein sequence ID" value="Zm00001eb417570_P001"/>
    <property type="gene ID" value="Zm00001eb417570"/>
</dbReference>
<reference evidence="6" key="3">
    <citation type="submission" date="2021-05" db="UniProtKB">
        <authorList>
            <consortium name="EnsemblPlants"/>
        </authorList>
    </citation>
    <scope>IDENTIFICATION</scope>
    <source>
        <strain evidence="6">cv. B73</strain>
    </source>
</reference>
<gene>
    <name evidence="6" type="primary">LOC103641360</name>
</gene>
<dbReference type="SUPFAM" id="SSF47459">
    <property type="entry name" value="HLH, helix-loop-helix DNA-binding domain"/>
    <property type="match status" value="1"/>
</dbReference>
<evidence type="ECO:0000256" key="2">
    <source>
        <dbReference type="ARBA" id="ARBA00023015"/>
    </source>
</evidence>
<dbReference type="InterPro" id="IPR011598">
    <property type="entry name" value="bHLH_dom"/>
</dbReference>
<dbReference type="InterPro" id="IPR036638">
    <property type="entry name" value="HLH_DNA-bd_sf"/>
</dbReference>
<name>A0A804RJA0_MAIZE</name>
<keyword evidence="7" id="KW-1185">Reference proteome</keyword>
<evidence type="ECO:0000256" key="1">
    <source>
        <dbReference type="ARBA" id="ARBA00005510"/>
    </source>
</evidence>
<dbReference type="Proteomes" id="UP000007305">
    <property type="component" value="Chromosome 10"/>
</dbReference>
<comment type="similarity">
    <text evidence="1">Belongs to the bHLH protein family.</text>
</comment>
<reference evidence="7" key="1">
    <citation type="journal article" date="2009" name="Science">
        <title>The B73 maize genome: complexity, diversity, and dynamics.</title>
        <authorList>
            <person name="Schnable P.S."/>
            <person name="Ware D."/>
            <person name="Fulton R.S."/>
            <person name="Stein J.C."/>
            <person name="Wei F."/>
            <person name="Pasternak S."/>
            <person name="Liang C."/>
            <person name="Zhang J."/>
            <person name="Fulton L."/>
            <person name="Graves T.A."/>
            <person name="Minx P."/>
            <person name="Reily A.D."/>
            <person name="Courtney L."/>
            <person name="Kruchowski S.S."/>
            <person name="Tomlinson C."/>
            <person name="Strong C."/>
            <person name="Delehaunty K."/>
            <person name="Fronick C."/>
            <person name="Courtney B."/>
            <person name="Rock S.M."/>
            <person name="Belter E."/>
            <person name="Du F."/>
            <person name="Kim K."/>
            <person name="Abbott R.M."/>
            <person name="Cotton M."/>
            <person name="Levy A."/>
            <person name="Marchetto P."/>
            <person name="Ochoa K."/>
            <person name="Jackson S.M."/>
            <person name="Gillam B."/>
            <person name="Chen W."/>
            <person name="Yan L."/>
            <person name="Higginbotham J."/>
            <person name="Cardenas M."/>
            <person name="Waligorski J."/>
            <person name="Applebaum E."/>
            <person name="Phelps L."/>
            <person name="Falcone J."/>
            <person name="Kanchi K."/>
            <person name="Thane T."/>
            <person name="Scimone A."/>
            <person name="Thane N."/>
            <person name="Henke J."/>
            <person name="Wang T."/>
            <person name="Ruppert J."/>
            <person name="Shah N."/>
            <person name="Rotter K."/>
            <person name="Hodges J."/>
            <person name="Ingenthron E."/>
            <person name="Cordes M."/>
            <person name="Kohlberg S."/>
            <person name="Sgro J."/>
            <person name="Delgado B."/>
            <person name="Mead K."/>
            <person name="Chinwalla A."/>
            <person name="Leonard S."/>
            <person name="Crouse K."/>
            <person name="Collura K."/>
            <person name="Kudrna D."/>
            <person name="Currie J."/>
            <person name="He R."/>
            <person name="Angelova A."/>
            <person name="Rajasekar S."/>
            <person name="Mueller T."/>
            <person name="Lomeli R."/>
            <person name="Scara G."/>
            <person name="Ko A."/>
            <person name="Delaney K."/>
            <person name="Wissotski M."/>
            <person name="Lopez G."/>
            <person name="Campos D."/>
            <person name="Braidotti M."/>
            <person name="Ashley E."/>
            <person name="Golser W."/>
            <person name="Kim H."/>
            <person name="Lee S."/>
            <person name="Lin J."/>
            <person name="Dujmic Z."/>
            <person name="Kim W."/>
            <person name="Talag J."/>
            <person name="Zuccolo A."/>
            <person name="Fan C."/>
            <person name="Sebastian A."/>
            <person name="Kramer M."/>
            <person name="Spiegel L."/>
            <person name="Nascimento L."/>
            <person name="Zutavern T."/>
            <person name="Miller B."/>
            <person name="Ambroise C."/>
            <person name="Muller S."/>
            <person name="Spooner W."/>
            <person name="Narechania A."/>
            <person name="Ren L."/>
            <person name="Wei S."/>
            <person name="Kumari S."/>
            <person name="Faga B."/>
            <person name="Levy M.J."/>
            <person name="McMahan L."/>
            <person name="Van Buren P."/>
            <person name="Vaughn M.W."/>
            <person name="Ying K."/>
            <person name="Yeh C.-T."/>
            <person name="Emrich S.J."/>
            <person name="Jia Y."/>
            <person name="Kalyanaraman A."/>
            <person name="Hsia A.-P."/>
            <person name="Barbazuk W.B."/>
            <person name="Baucom R.S."/>
            <person name="Brutnell T.P."/>
            <person name="Carpita N.C."/>
            <person name="Chaparro C."/>
            <person name="Chia J.-M."/>
            <person name="Deragon J.-M."/>
            <person name="Estill J.C."/>
            <person name="Fu Y."/>
            <person name="Jeddeloh J.A."/>
            <person name="Han Y."/>
            <person name="Lee H."/>
            <person name="Li P."/>
            <person name="Lisch D.R."/>
            <person name="Liu S."/>
            <person name="Liu Z."/>
            <person name="Nagel D.H."/>
            <person name="McCann M.C."/>
            <person name="SanMiguel P."/>
            <person name="Myers A.M."/>
            <person name="Nettleton D."/>
            <person name="Nguyen J."/>
            <person name="Penning B.W."/>
            <person name="Ponnala L."/>
            <person name="Schneider K.L."/>
            <person name="Schwartz D.C."/>
            <person name="Sharma A."/>
            <person name="Soderlund C."/>
            <person name="Springer N.M."/>
            <person name="Sun Q."/>
            <person name="Wang H."/>
            <person name="Waterman M."/>
            <person name="Westerman R."/>
            <person name="Wolfgruber T.K."/>
            <person name="Yang L."/>
            <person name="Yu Y."/>
            <person name="Zhang L."/>
            <person name="Zhou S."/>
            <person name="Zhu Q."/>
            <person name="Bennetzen J.L."/>
            <person name="Dawe R.K."/>
            <person name="Jiang J."/>
            <person name="Jiang N."/>
            <person name="Presting G.G."/>
            <person name="Wessler S.R."/>
            <person name="Aluru S."/>
            <person name="Martienssen R.A."/>
            <person name="Clifton S.W."/>
            <person name="McCombie W.R."/>
            <person name="Wing R.A."/>
            <person name="Wilson R.K."/>
        </authorList>
    </citation>
    <scope>NUCLEOTIDE SEQUENCE [LARGE SCALE GENOMIC DNA]</scope>
    <source>
        <strain evidence="7">cv. B73</strain>
    </source>
</reference>
<dbReference type="AlphaFoldDB" id="A0A804RJA0"/>
<keyword evidence="3" id="KW-0804">Transcription</keyword>
<reference evidence="6" key="2">
    <citation type="submission" date="2019-07" db="EMBL/GenBank/DDBJ databases">
        <authorList>
            <person name="Seetharam A."/>
            <person name="Woodhouse M."/>
            <person name="Cannon E."/>
        </authorList>
    </citation>
    <scope>NUCLEOTIDE SEQUENCE [LARGE SCALE GENOMIC DNA]</scope>
    <source>
        <strain evidence="6">cv. B73</strain>
    </source>
</reference>
<dbReference type="Gene3D" id="4.10.280.10">
    <property type="entry name" value="Helix-loop-helix DNA-binding domain"/>
    <property type="match status" value="1"/>
</dbReference>
<organism evidence="6 7">
    <name type="scientific">Zea mays</name>
    <name type="common">Maize</name>
    <dbReference type="NCBI Taxonomy" id="4577"/>
    <lineage>
        <taxon>Eukaryota</taxon>
        <taxon>Viridiplantae</taxon>
        <taxon>Streptophyta</taxon>
        <taxon>Embryophyta</taxon>
        <taxon>Tracheophyta</taxon>
        <taxon>Spermatophyta</taxon>
        <taxon>Magnoliopsida</taxon>
        <taxon>Liliopsida</taxon>
        <taxon>Poales</taxon>
        <taxon>Poaceae</taxon>
        <taxon>PACMAD clade</taxon>
        <taxon>Panicoideae</taxon>
        <taxon>Andropogonodae</taxon>
        <taxon>Andropogoneae</taxon>
        <taxon>Tripsacinae</taxon>
        <taxon>Zea</taxon>
    </lineage>
</organism>
<evidence type="ECO:0000313" key="7">
    <source>
        <dbReference type="Proteomes" id="UP000007305"/>
    </source>
</evidence>
<feature type="compositionally biased region" description="Polar residues" evidence="4">
    <location>
        <begin position="115"/>
        <end position="124"/>
    </location>
</feature>
<dbReference type="GeneID" id="103641360"/>
<dbReference type="PANTHER" id="PTHR45959">
    <property type="entry name" value="BHLH TRANSCRIPTION FACTOR"/>
    <property type="match status" value="1"/>
</dbReference>
<dbReference type="GO" id="GO:0046983">
    <property type="term" value="F:protein dimerization activity"/>
    <property type="evidence" value="ECO:0007669"/>
    <property type="project" value="InterPro"/>
</dbReference>
<feature type="compositionally biased region" description="Polar residues" evidence="4">
    <location>
        <begin position="256"/>
        <end position="268"/>
    </location>
</feature>